<dbReference type="Gene3D" id="2.60.40.10">
    <property type="entry name" value="Immunoglobulins"/>
    <property type="match status" value="1"/>
</dbReference>
<feature type="region of interest" description="Disordered" evidence="1">
    <location>
        <begin position="526"/>
        <end position="545"/>
    </location>
</feature>
<protein>
    <recommendedName>
        <fullName evidence="3">DUF6923 domain-containing protein</fullName>
    </recommendedName>
</protein>
<dbReference type="EMBL" id="BAAAOB010000001">
    <property type="protein sequence ID" value="GAA1783778.1"/>
    <property type="molecule type" value="Genomic_DNA"/>
</dbReference>
<feature type="transmembrane region" description="Helical" evidence="2">
    <location>
        <begin position="669"/>
        <end position="687"/>
    </location>
</feature>
<dbReference type="InterPro" id="IPR013783">
    <property type="entry name" value="Ig-like_fold"/>
</dbReference>
<dbReference type="InterPro" id="IPR054215">
    <property type="entry name" value="DUF6923"/>
</dbReference>
<accession>A0ABP4XL78</accession>
<evidence type="ECO:0000313" key="4">
    <source>
        <dbReference type="EMBL" id="GAA1783778.1"/>
    </source>
</evidence>
<feature type="domain" description="DUF6923" evidence="3">
    <location>
        <begin position="78"/>
        <end position="295"/>
    </location>
</feature>
<feature type="compositionally biased region" description="Low complexity" evidence="1">
    <location>
        <begin position="569"/>
        <end position="587"/>
    </location>
</feature>
<evidence type="ECO:0000256" key="1">
    <source>
        <dbReference type="SAM" id="MobiDB-lite"/>
    </source>
</evidence>
<organism evidence="4 5">
    <name type="scientific">Leucobacter iarius</name>
    <dbReference type="NCBI Taxonomy" id="333963"/>
    <lineage>
        <taxon>Bacteria</taxon>
        <taxon>Bacillati</taxon>
        <taxon>Actinomycetota</taxon>
        <taxon>Actinomycetes</taxon>
        <taxon>Micrococcales</taxon>
        <taxon>Microbacteriaceae</taxon>
        <taxon>Leucobacter</taxon>
    </lineage>
</organism>
<keyword evidence="5" id="KW-1185">Reference proteome</keyword>
<keyword evidence="2" id="KW-0812">Transmembrane</keyword>
<feature type="region of interest" description="Disordered" evidence="1">
    <location>
        <begin position="1"/>
        <end position="21"/>
    </location>
</feature>
<dbReference type="SUPFAM" id="SSF63825">
    <property type="entry name" value="YWTD domain"/>
    <property type="match status" value="1"/>
</dbReference>
<proteinExistence type="predicted"/>
<evidence type="ECO:0000256" key="2">
    <source>
        <dbReference type="SAM" id="Phobius"/>
    </source>
</evidence>
<comment type="caution">
    <text evidence="4">The sequence shown here is derived from an EMBL/GenBank/DDBJ whole genome shotgun (WGS) entry which is preliminary data.</text>
</comment>
<feature type="region of interest" description="Disordered" evidence="1">
    <location>
        <begin position="557"/>
        <end position="663"/>
    </location>
</feature>
<dbReference type="Pfam" id="PF21959">
    <property type="entry name" value="DUF6923"/>
    <property type="match status" value="1"/>
</dbReference>
<reference evidence="5" key="1">
    <citation type="journal article" date="2019" name="Int. J. Syst. Evol. Microbiol.">
        <title>The Global Catalogue of Microorganisms (GCM) 10K type strain sequencing project: providing services to taxonomists for standard genome sequencing and annotation.</title>
        <authorList>
            <consortium name="The Broad Institute Genomics Platform"/>
            <consortium name="The Broad Institute Genome Sequencing Center for Infectious Disease"/>
            <person name="Wu L."/>
            <person name="Ma J."/>
        </authorList>
    </citation>
    <scope>NUCLEOTIDE SEQUENCE [LARGE SCALE GENOMIC DNA]</scope>
    <source>
        <strain evidence="5">JCM 14736</strain>
    </source>
</reference>
<evidence type="ECO:0000313" key="5">
    <source>
        <dbReference type="Proteomes" id="UP001500851"/>
    </source>
</evidence>
<keyword evidence="2" id="KW-1133">Transmembrane helix</keyword>
<keyword evidence="2" id="KW-0472">Membrane</keyword>
<gene>
    <name evidence="4" type="ORF">GCM10009768_10790</name>
</gene>
<sequence>MQHSVAQVMRGRSFRGETRREKQGYTRMRFKGVRAVARAVLALACGALIVATLLIAPAGSAEADSPESHEPGLYLALGSPTQLMRGSQRSDGGIAFDPVGAPTGRSYNALAAHLADGALYAIEDASGDLIRVLGDGTTRTVMRLGAASVVGAFADSEHPDRMYYVPRGSKQLAWVDVATRERGTVSMTGSFVPVDFAWSQGYFWGLRIVDRRAVLTRLGLDGRLQEAPVPGVDGTRFGGGSFGGAWTYGNGNLGFLANSGGAVQLRLATDDPAKAELVGYADSPASSNLDAALIPAAPVHLSVRFTAEWSGGRKPVHLIPVVRNEGTTVSTGYQLDFGPERPDNRAVEMPDGCAASGGRFLCVGGPLQPGEERQHDFALSMISSGSAYTQQWTVSVQGNESDPVPASAPISFPAFRPDPVLLDTDVKARVVDAVRDGFVTVDKPVQVFVLVRNRGDAALTGVRVSVDGAPWNAQTLEGELQPGELRTVRFEGRVDDLMIGGIAQVSATVTADVDGAKTRVQSKPLHLSGHGVLPNAGGLSGPQPAPVGNIDPLDPPPPFVIMPDDRTGHGSAAGSGTAAGSAGSAGSAKGGSDGGSARAGGASASGAPPRTTPPEGSAAAGDGDRGSDGTAIEAGPATGAAEGSSGTGVGGRPAELSATGSDAASRGTAVWAAVILLLGGAWIVGAARQSGRRPRA</sequence>
<evidence type="ECO:0000259" key="3">
    <source>
        <dbReference type="Pfam" id="PF21959"/>
    </source>
</evidence>
<dbReference type="Proteomes" id="UP001500851">
    <property type="component" value="Unassembled WGS sequence"/>
</dbReference>
<feature type="compositionally biased region" description="Gly residues" evidence="1">
    <location>
        <begin position="588"/>
        <end position="598"/>
    </location>
</feature>
<feature type="compositionally biased region" description="Low complexity" evidence="1">
    <location>
        <begin position="628"/>
        <end position="644"/>
    </location>
</feature>
<name>A0ABP4XL78_9MICO</name>